<evidence type="ECO:0000259" key="1">
    <source>
        <dbReference type="Pfam" id="PF25031"/>
    </source>
</evidence>
<organism evidence="2 3">
    <name type="scientific">Scyliorhinus torazame</name>
    <name type="common">Cloudy catshark</name>
    <name type="synonym">Catulus torazame</name>
    <dbReference type="NCBI Taxonomy" id="75743"/>
    <lineage>
        <taxon>Eukaryota</taxon>
        <taxon>Metazoa</taxon>
        <taxon>Chordata</taxon>
        <taxon>Craniata</taxon>
        <taxon>Vertebrata</taxon>
        <taxon>Chondrichthyes</taxon>
        <taxon>Elasmobranchii</taxon>
        <taxon>Galeomorphii</taxon>
        <taxon>Galeoidea</taxon>
        <taxon>Carcharhiniformes</taxon>
        <taxon>Scyliorhinidae</taxon>
        <taxon>Scyliorhinus</taxon>
    </lineage>
</organism>
<name>A0A401NVQ5_SCYTO</name>
<feature type="domain" description="SBSPON-like C-terminal" evidence="1">
    <location>
        <begin position="28"/>
        <end position="116"/>
    </location>
</feature>
<dbReference type="OMA" id="FREKYVC"/>
<dbReference type="InterPro" id="IPR056801">
    <property type="entry name" value="SBSPON_C"/>
</dbReference>
<dbReference type="AlphaFoldDB" id="A0A401NVQ5"/>
<keyword evidence="3" id="KW-1185">Reference proteome</keyword>
<dbReference type="Proteomes" id="UP000288216">
    <property type="component" value="Unassembled WGS sequence"/>
</dbReference>
<evidence type="ECO:0000313" key="3">
    <source>
        <dbReference type="Proteomes" id="UP000288216"/>
    </source>
</evidence>
<accession>A0A401NVQ5</accession>
<dbReference type="STRING" id="75743.A0A401NVQ5"/>
<dbReference type="PANTHER" id="PTHR20920:SF6">
    <property type="entry name" value="SOMATOMEDIN B AND THROMBOSPONDIN TYPE 1 DOMAIN CONTAINING"/>
    <property type="match status" value="1"/>
</dbReference>
<proteinExistence type="predicted"/>
<evidence type="ECO:0000313" key="2">
    <source>
        <dbReference type="EMBL" id="GCB64966.1"/>
    </source>
</evidence>
<comment type="caution">
    <text evidence="2">The sequence shown here is derived from an EMBL/GenBank/DDBJ whole genome shotgun (WGS) entry which is preliminary data.</text>
</comment>
<sequence>MSAGPEVAKILPDSYKRNFKDPWKRPHMMAKEQKPSYCTYFRIKEVSPSCRLGLRISYRFREKYVCVECQGEAMGIRDRCEGDGLEGSRTFWTAASIPGCQGSWVRESLSEDCRCPPQSLIFV</sequence>
<gene>
    <name evidence="2" type="ORF">scyTo_0014835</name>
</gene>
<dbReference type="InterPro" id="IPR039942">
    <property type="entry name" value="SBSPO"/>
</dbReference>
<dbReference type="OrthoDB" id="98591at2759"/>
<dbReference type="Pfam" id="PF25031">
    <property type="entry name" value="SBSPON_C"/>
    <property type="match status" value="1"/>
</dbReference>
<dbReference type="PANTHER" id="PTHR20920">
    <property type="entry name" value="RPE-SPONDIN"/>
    <property type="match status" value="1"/>
</dbReference>
<reference evidence="2 3" key="1">
    <citation type="journal article" date="2018" name="Nat. Ecol. Evol.">
        <title>Shark genomes provide insights into elasmobranch evolution and the origin of vertebrates.</title>
        <authorList>
            <person name="Hara Y"/>
            <person name="Yamaguchi K"/>
            <person name="Onimaru K"/>
            <person name="Kadota M"/>
            <person name="Koyanagi M"/>
            <person name="Keeley SD"/>
            <person name="Tatsumi K"/>
            <person name="Tanaka K"/>
            <person name="Motone F"/>
            <person name="Kageyama Y"/>
            <person name="Nozu R"/>
            <person name="Adachi N"/>
            <person name="Nishimura O"/>
            <person name="Nakagawa R"/>
            <person name="Tanegashima C"/>
            <person name="Kiyatake I"/>
            <person name="Matsumoto R"/>
            <person name="Murakumo K"/>
            <person name="Nishida K"/>
            <person name="Terakita A"/>
            <person name="Kuratani S"/>
            <person name="Sato K"/>
            <person name="Hyodo S Kuraku.S."/>
        </authorList>
    </citation>
    <scope>NUCLEOTIDE SEQUENCE [LARGE SCALE GENOMIC DNA]</scope>
</reference>
<protein>
    <recommendedName>
        <fullName evidence="1">SBSPON-like C-terminal domain-containing protein</fullName>
    </recommendedName>
</protein>
<dbReference type="EMBL" id="BFAA01008119">
    <property type="protein sequence ID" value="GCB64966.1"/>
    <property type="molecule type" value="Genomic_DNA"/>
</dbReference>